<proteinExistence type="predicted"/>
<name>A0ACC3BMZ5_PYRYE</name>
<keyword evidence="2" id="KW-1185">Reference proteome</keyword>
<sequence>MPKINRGDEEAALGVATRPEAARREGTASQQRRVAAGKAPEDTIEVMKGRRSAWPRGHRLPGGGGQPASSDALLRESCQKGGGMGIGAGMGIGGGAAQMGRGGGVLCAGGLAPHTRRHRRRQGGGA</sequence>
<dbReference type="Proteomes" id="UP000798662">
    <property type="component" value="Chromosome 1"/>
</dbReference>
<comment type="caution">
    <text evidence="1">The sequence shown here is derived from an EMBL/GenBank/DDBJ whole genome shotgun (WGS) entry which is preliminary data.</text>
</comment>
<reference evidence="1" key="1">
    <citation type="submission" date="2019-11" db="EMBL/GenBank/DDBJ databases">
        <title>Nori genome reveals adaptations in red seaweeds to the harsh intertidal environment.</title>
        <authorList>
            <person name="Wang D."/>
            <person name="Mao Y."/>
        </authorList>
    </citation>
    <scope>NUCLEOTIDE SEQUENCE</scope>
    <source>
        <tissue evidence="1">Gametophyte</tissue>
    </source>
</reference>
<dbReference type="EMBL" id="CM020618">
    <property type="protein sequence ID" value="KAK1859277.1"/>
    <property type="molecule type" value="Genomic_DNA"/>
</dbReference>
<accession>A0ACC3BMZ5</accession>
<evidence type="ECO:0000313" key="2">
    <source>
        <dbReference type="Proteomes" id="UP000798662"/>
    </source>
</evidence>
<protein>
    <submittedName>
        <fullName evidence="1">Uncharacterized protein</fullName>
    </submittedName>
</protein>
<organism evidence="1 2">
    <name type="scientific">Pyropia yezoensis</name>
    <name type="common">Susabi-nori</name>
    <name type="synonym">Porphyra yezoensis</name>
    <dbReference type="NCBI Taxonomy" id="2788"/>
    <lineage>
        <taxon>Eukaryota</taxon>
        <taxon>Rhodophyta</taxon>
        <taxon>Bangiophyceae</taxon>
        <taxon>Bangiales</taxon>
        <taxon>Bangiaceae</taxon>
        <taxon>Pyropia</taxon>
    </lineage>
</organism>
<evidence type="ECO:0000313" key="1">
    <source>
        <dbReference type="EMBL" id="KAK1859277.1"/>
    </source>
</evidence>
<gene>
    <name evidence="1" type="ORF">I4F81_001874</name>
</gene>